<name>A0A9N9EAQ3_9GLOM</name>
<organism evidence="1 2">
    <name type="scientific">Paraglomus brasilianum</name>
    <dbReference type="NCBI Taxonomy" id="144538"/>
    <lineage>
        <taxon>Eukaryota</taxon>
        <taxon>Fungi</taxon>
        <taxon>Fungi incertae sedis</taxon>
        <taxon>Mucoromycota</taxon>
        <taxon>Glomeromycotina</taxon>
        <taxon>Glomeromycetes</taxon>
        <taxon>Paraglomerales</taxon>
        <taxon>Paraglomeraceae</taxon>
        <taxon>Paraglomus</taxon>
    </lineage>
</organism>
<evidence type="ECO:0000313" key="1">
    <source>
        <dbReference type="EMBL" id="CAG8672004.1"/>
    </source>
</evidence>
<dbReference type="EMBL" id="CAJVPI010005120">
    <property type="protein sequence ID" value="CAG8672004.1"/>
    <property type="molecule type" value="Genomic_DNA"/>
</dbReference>
<dbReference type="Proteomes" id="UP000789739">
    <property type="component" value="Unassembled WGS sequence"/>
</dbReference>
<dbReference type="PANTHER" id="PTHR33266">
    <property type="entry name" value="CHROMOSOME 15, WHOLE GENOME SHOTGUN SEQUENCE"/>
    <property type="match status" value="1"/>
</dbReference>
<dbReference type="OrthoDB" id="2432117at2759"/>
<sequence>ESSSDNWKLILSTPDPLIDPMKKAFEQTPYIDDLGILQHFEKHIDDCAGKWTEAQHNYDVYYAPYTVLFQGSGTGKTRLLHQLAQTHFLLYLCFCEPTSSGLPPATDHFCMTKENAIVNAVAFFYVCI</sequence>
<reference evidence="1" key="1">
    <citation type="submission" date="2021-06" db="EMBL/GenBank/DDBJ databases">
        <authorList>
            <person name="Kallberg Y."/>
            <person name="Tangrot J."/>
            <person name="Rosling A."/>
        </authorList>
    </citation>
    <scope>NUCLEOTIDE SEQUENCE</scope>
    <source>
        <strain evidence="1">BR232B</strain>
    </source>
</reference>
<comment type="caution">
    <text evidence="1">The sequence shown here is derived from an EMBL/GenBank/DDBJ whole genome shotgun (WGS) entry which is preliminary data.</text>
</comment>
<evidence type="ECO:0000313" key="2">
    <source>
        <dbReference type="Proteomes" id="UP000789739"/>
    </source>
</evidence>
<keyword evidence="2" id="KW-1185">Reference proteome</keyword>
<proteinExistence type="predicted"/>
<gene>
    <name evidence="1" type="ORF">PBRASI_LOCUS11354</name>
</gene>
<accession>A0A9N9EAQ3</accession>
<dbReference type="PANTHER" id="PTHR33266:SF1">
    <property type="entry name" value="F-BOX DOMAIN-CONTAINING PROTEIN"/>
    <property type="match status" value="1"/>
</dbReference>
<dbReference type="AlphaFoldDB" id="A0A9N9EAQ3"/>
<feature type="non-terminal residue" evidence="1">
    <location>
        <position position="1"/>
    </location>
</feature>
<protein>
    <submittedName>
        <fullName evidence="1">114_t:CDS:1</fullName>
    </submittedName>
</protein>